<proteinExistence type="predicted"/>
<reference evidence="1 2" key="1">
    <citation type="submission" date="2015-09" db="EMBL/GenBank/DDBJ databases">
        <title>Genome announcement of multiple Pseudomonas syringae strains.</title>
        <authorList>
            <person name="Thakur S."/>
            <person name="Wang P.W."/>
            <person name="Gong Y."/>
            <person name="Weir B.S."/>
            <person name="Guttman D.S."/>
        </authorList>
    </citation>
    <scope>NUCLEOTIDE SEQUENCE [LARGE SCALE GENOMIC DNA]</scope>
    <source>
        <strain evidence="1 2">ICMP16929</strain>
    </source>
</reference>
<comment type="caution">
    <text evidence="1">The sequence shown here is derived from an EMBL/GenBank/DDBJ whole genome shotgun (WGS) entry which is preliminary data.</text>
</comment>
<sequence>MEVGIEQVIEQAALRRADLLAALGELVPFENGDLVSELLDDRFITMDLSAHGVDLGHQLRSQRAQLFGGHLVEIGQRSHAVDFNKAGRLLQLKGSV</sequence>
<dbReference type="Proteomes" id="UP000050384">
    <property type="component" value="Unassembled WGS sequence"/>
</dbReference>
<accession>A0A0P9ZJB7</accession>
<dbReference type="EMBL" id="LJRI01001408">
    <property type="protein sequence ID" value="KPY62418.1"/>
    <property type="molecule type" value="Genomic_DNA"/>
</dbReference>
<evidence type="ECO:0000313" key="2">
    <source>
        <dbReference type="Proteomes" id="UP000050384"/>
    </source>
</evidence>
<name>A0A0P9ZJB7_PSESX</name>
<organism evidence="1 2">
    <name type="scientific">Pseudomonas syringae pv. spinaceae</name>
    <dbReference type="NCBI Taxonomy" id="264459"/>
    <lineage>
        <taxon>Bacteria</taxon>
        <taxon>Pseudomonadati</taxon>
        <taxon>Pseudomonadota</taxon>
        <taxon>Gammaproteobacteria</taxon>
        <taxon>Pseudomonadales</taxon>
        <taxon>Pseudomonadaceae</taxon>
        <taxon>Pseudomonas</taxon>
        <taxon>Pseudomonas syringae</taxon>
    </lineage>
</organism>
<gene>
    <name evidence="1" type="ORF">ALO94_03600</name>
</gene>
<dbReference type="AlphaFoldDB" id="A0A0P9ZJB7"/>
<evidence type="ECO:0000313" key="1">
    <source>
        <dbReference type="EMBL" id="KPY62418.1"/>
    </source>
</evidence>
<protein>
    <submittedName>
        <fullName evidence="1">Uncharacterized protein</fullName>
    </submittedName>
</protein>